<name>C6SCR0_NEIME</name>
<accession>C6SCR0</accession>
<protein>
    <submittedName>
        <fullName evidence="1">Uncharacterized protein</fullName>
    </submittedName>
</protein>
<organism evidence="1">
    <name type="scientific">Neisseria meningitidis alpha153</name>
    <dbReference type="NCBI Taxonomy" id="663926"/>
    <lineage>
        <taxon>Bacteria</taxon>
        <taxon>Pseudomonadati</taxon>
        <taxon>Pseudomonadota</taxon>
        <taxon>Betaproteobacteria</taxon>
        <taxon>Neisseriales</taxon>
        <taxon>Neisseriaceae</taxon>
        <taxon>Neisseria</taxon>
    </lineage>
</organism>
<evidence type="ECO:0000313" key="1">
    <source>
        <dbReference type="EMBL" id="CBA06273.1"/>
    </source>
</evidence>
<dbReference type="EMBL" id="AM889137">
    <property type="protein sequence ID" value="CBA06273.1"/>
    <property type="molecule type" value="Genomic_DNA"/>
</dbReference>
<reference evidence="1" key="1">
    <citation type="journal article" date="2008" name="Proc. Natl. Acad. Sci. U.S.A.">
        <title>Whole-genome comparison of disease and carriage strains provides insights into virulence evolution in Neisseria meningitidis.</title>
        <authorList>
            <person name="Schoen C."/>
            <person name="Blom J."/>
            <person name="Claus H."/>
            <person name="Schramm-Glueck A."/>
            <person name="Brandt P."/>
            <person name="Mueller T."/>
            <person name="Goesmann A."/>
            <person name="Joseph B."/>
            <person name="Konietzny S."/>
            <person name="Kurzai O."/>
            <person name="Schmitt C."/>
            <person name="Friedrich T."/>
            <person name="Linke B."/>
            <person name="Vogel U."/>
            <person name="Frosch M."/>
        </authorList>
    </citation>
    <scope>NUCLEOTIDE SEQUENCE</scope>
    <source>
        <strain evidence="1">Alpha153</strain>
    </source>
</reference>
<gene>
    <name evidence="1" type="ORF">NME_1077</name>
</gene>
<proteinExistence type="predicted"/>
<dbReference type="AlphaFoldDB" id="C6SCR0"/>
<sequence>MDKDMALILKRLVFIRFYRFKGDNVLYFTPVWRC</sequence>